<accession>A0A812U282</accession>
<feature type="region of interest" description="Disordered" evidence="1">
    <location>
        <begin position="613"/>
        <end position="652"/>
    </location>
</feature>
<evidence type="ECO:0000256" key="1">
    <source>
        <dbReference type="SAM" id="MobiDB-lite"/>
    </source>
</evidence>
<dbReference type="Proteomes" id="UP000604046">
    <property type="component" value="Unassembled WGS sequence"/>
</dbReference>
<evidence type="ECO:0000313" key="2">
    <source>
        <dbReference type="EMBL" id="CAE7559702.1"/>
    </source>
</evidence>
<dbReference type="EMBL" id="CAJNDS010002663">
    <property type="protein sequence ID" value="CAE7559702.1"/>
    <property type="molecule type" value="Genomic_DNA"/>
</dbReference>
<feature type="compositionally biased region" description="Polar residues" evidence="1">
    <location>
        <begin position="393"/>
        <end position="406"/>
    </location>
</feature>
<feature type="compositionally biased region" description="Basic and acidic residues" evidence="1">
    <location>
        <begin position="613"/>
        <end position="639"/>
    </location>
</feature>
<evidence type="ECO:0000313" key="3">
    <source>
        <dbReference type="Proteomes" id="UP000604046"/>
    </source>
</evidence>
<comment type="caution">
    <text evidence="2">The sequence shown here is derived from an EMBL/GenBank/DDBJ whole genome shotgun (WGS) entry which is preliminary data.</text>
</comment>
<name>A0A812U282_9DINO</name>
<feature type="compositionally biased region" description="Basic and acidic residues" evidence="1">
    <location>
        <begin position="430"/>
        <end position="529"/>
    </location>
</feature>
<feature type="compositionally biased region" description="Basic and acidic residues" evidence="1">
    <location>
        <begin position="340"/>
        <end position="356"/>
    </location>
</feature>
<sequence>MVYNQPTTRCSYTQALERELRSSSRTLRTLDDSCAGLEQKLADQTSNAVEVLAGRLKVKLRFSGMRCFMAWRQCLVVEKAQRWREAEAKRILDQSDAQLLRLQGRALHALRAAKHRAIGLEHVGDMLFRYHMKILQVHLFMSWRLHCKAENFSKAWQTHKTELQERRQEVIRQALESDEDIPAPISDEPMLVDDSQDQLAQLRAVQAAAAQDATERAVRRAQDEATQARRGAQEAAERLRVAQLEAREWLAAFDAASLELAKAQSANEDGAADEAVEEAAEYLREVEAAKARADAEVIQLQQGAATAARNAAAAEEVLEKAKSAAAAQLRAIEARKAAEEKVASKARAAAEAERRAQQRAHAAKKKEAASQREASAALQAPATAEKRPATGVLPSTVQAAPQTVLQEPSAATRALVEEDLQKEGLQLEEEMQRHEKEEAVKPPQEEERQKQEEERRKQDEAQREEERLLEEERKRQLEDMDRRRAEELRQAEERRRYQEAMEEEQRRLREEELERDRQKAEQLADRMSSERQQELLSECTRLWQEAAHAVASERRRLEARRKHEEEVRRMKEEAVAKAERVADSVAEKMYRQQCDFLLQEAFSCWYEDHKEASARKKEEQAKQAYQEEKKRLQQERDAQAAESQSLRAEAERKALEEHRKLKQLEEARRREIYPEHLFLFLKLLP</sequence>
<reference evidence="2" key="1">
    <citation type="submission" date="2021-02" db="EMBL/GenBank/DDBJ databases">
        <authorList>
            <person name="Dougan E. K."/>
            <person name="Rhodes N."/>
            <person name="Thang M."/>
            <person name="Chan C."/>
        </authorList>
    </citation>
    <scope>NUCLEOTIDE SEQUENCE</scope>
</reference>
<proteinExistence type="predicted"/>
<feature type="region of interest" description="Disordered" evidence="1">
    <location>
        <begin position="340"/>
        <end position="529"/>
    </location>
</feature>
<keyword evidence="3" id="KW-1185">Reference proteome</keyword>
<dbReference type="AlphaFoldDB" id="A0A812U282"/>
<organism evidence="2 3">
    <name type="scientific">Symbiodinium natans</name>
    <dbReference type="NCBI Taxonomy" id="878477"/>
    <lineage>
        <taxon>Eukaryota</taxon>
        <taxon>Sar</taxon>
        <taxon>Alveolata</taxon>
        <taxon>Dinophyceae</taxon>
        <taxon>Suessiales</taxon>
        <taxon>Symbiodiniaceae</taxon>
        <taxon>Symbiodinium</taxon>
    </lineage>
</organism>
<protein>
    <submittedName>
        <fullName evidence="2">Uncharacterized protein</fullName>
    </submittedName>
</protein>
<gene>
    <name evidence="2" type="ORF">SNAT2548_LOCUS31541</name>
</gene>